<dbReference type="InterPro" id="IPR036812">
    <property type="entry name" value="NAD(P)_OxRdtase_dom_sf"/>
</dbReference>
<evidence type="ECO:0000313" key="2">
    <source>
        <dbReference type="EMBL" id="VDN21818.1"/>
    </source>
</evidence>
<dbReference type="PANTHER" id="PTHR43827:SF14">
    <property type="entry name" value="NADP-DEPENDENT OXIDOREDUCTASE DOMAIN-CONTAINING PROTEIN"/>
    <property type="match status" value="1"/>
</dbReference>
<dbReference type="SUPFAM" id="SSF51430">
    <property type="entry name" value="NAD(P)-linked oxidoreductase"/>
    <property type="match status" value="1"/>
</dbReference>
<reference evidence="2 3" key="1">
    <citation type="submission" date="2018-11" db="EMBL/GenBank/DDBJ databases">
        <authorList>
            <consortium name="Pathogen Informatics"/>
        </authorList>
    </citation>
    <scope>NUCLEOTIDE SEQUENCE [LARGE SCALE GENOMIC DNA]</scope>
</reference>
<accession>A0A3P7MH57</accession>
<dbReference type="OrthoDB" id="416253at2759"/>
<dbReference type="Proteomes" id="UP000281553">
    <property type="component" value="Unassembled WGS sequence"/>
</dbReference>
<sequence length="133" mass="14581">MALNDTELEYVKAVCVPLLSRRMIMIVSGDISLKMKNHCPYVQLQDGYQVPMVGFGTSQAMNDVAEAAVSCALDAGYRLIDTAAFYDNEAAIGRALHQKCLTTNLRREDVFVTSKLPSRGLCGVPMMALNALY</sequence>
<dbReference type="PROSITE" id="PS00798">
    <property type="entry name" value="ALDOKETO_REDUCTASE_1"/>
    <property type="match status" value="1"/>
</dbReference>
<evidence type="ECO:0000313" key="3">
    <source>
        <dbReference type="Proteomes" id="UP000281553"/>
    </source>
</evidence>
<dbReference type="EMBL" id="UYRU01072099">
    <property type="protein sequence ID" value="VDN21818.1"/>
    <property type="molecule type" value="Genomic_DNA"/>
</dbReference>
<gene>
    <name evidence="2" type="ORF">DILT_LOCUS13917</name>
</gene>
<name>A0A3P7MH57_DIBLA</name>
<protein>
    <recommendedName>
        <fullName evidence="1">NADP-dependent oxidoreductase domain-containing protein</fullName>
    </recommendedName>
</protein>
<dbReference type="Gene3D" id="3.20.20.100">
    <property type="entry name" value="NADP-dependent oxidoreductase domain"/>
    <property type="match status" value="1"/>
</dbReference>
<keyword evidence="3" id="KW-1185">Reference proteome</keyword>
<dbReference type="PANTHER" id="PTHR43827">
    <property type="entry name" value="2,5-DIKETO-D-GLUCONIC ACID REDUCTASE"/>
    <property type="match status" value="1"/>
</dbReference>
<dbReference type="InterPro" id="IPR020471">
    <property type="entry name" value="AKR"/>
</dbReference>
<dbReference type="AlphaFoldDB" id="A0A3P7MH57"/>
<organism evidence="2 3">
    <name type="scientific">Dibothriocephalus latus</name>
    <name type="common">Fish tapeworm</name>
    <name type="synonym">Diphyllobothrium latum</name>
    <dbReference type="NCBI Taxonomy" id="60516"/>
    <lineage>
        <taxon>Eukaryota</taxon>
        <taxon>Metazoa</taxon>
        <taxon>Spiralia</taxon>
        <taxon>Lophotrochozoa</taxon>
        <taxon>Platyhelminthes</taxon>
        <taxon>Cestoda</taxon>
        <taxon>Eucestoda</taxon>
        <taxon>Diphyllobothriidea</taxon>
        <taxon>Diphyllobothriidae</taxon>
        <taxon>Dibothriocephalus</taxon>
    </lineage>
</organism>
<proteinExistence type="predicted"/>
<feature type="domain" description="NADP-dependent oxidoreductase" evidence="1">
    <location>
        <begin position="61"/>
        <end position="116"/>
    </location>
</feature>
<dbReference type="Pfam" id="PF00248">
    <property type="entry name" value="Aldo_ket_red"/>
    <property type="match status" value="1"/>
</dbReference>
<dbReference type="InterPro" id="IPR023210">
    <property type="entry name" value="NADP_OxRdtase_dom"/>
</dbReference>
<dbReference type="GO" id="GO:0016491">
    <property type="term" value="F:oxidoreductase activity"/>
    <property type="evidence" value="ECO:0007669"/>
    <property type="project" value="InterPro"/>
</dbReference>
<dbReference type="InterPro" id="IPR018170">
    <property type="entry name" value="Aldo/ket_reductase_CS"/>
</dbReference>
<evidence type="ECO:0000259" key="1">
    <source>
        <dbReference type="Pfam" id="PF00248"/>
    </source>
</evidence>